<dbReference type="Proteomes" id="UP000016924">
    <property type="component" value="Unassembled WGS sequence"/>
</dbReference>
<proteinExistence type="inferred from homology"/>
<accession>R7YRB0</accession>
<keyword evidence="3" id="KW-0479">Metal-binding</keyword>
<feature type="compositionally biased region" description="Polar residues" evidence="9">
    <location>
        <begin position="643"/>
        <end position="670"/>
    </location>
</feature>
<evidence type="ECO:0000259" key="10">
    <source>
        <dbReference type="PROSITE" id="PS50002"/>
    </source>
</evidence>
<dbReference type="GeneID" id="19900940"/>
<feature type="compositionally biased region" description="Polar residues" evidence="9">
    <location>
        <begin position="319"/>
        <end position="329"/>
    </location>
</feature>
<feature type="domain" description="RING-type" evidence="11">
    <location>
        <begin position="15"/>
        <end position="66"/>
    </location>
</feature>
<reference evidence="13" key="1">
    <citation type="submission" date="2012-06" db="EMBL/GenBank/DDBJ databases">
        <title>The genome sequence of Coniosporium apollinis CBS 100218.</title>
        <authorList>
            <consortium name="The Broad Institute Genome Sequencing Platform"/>
            <person name="Cuomo C."/>
            <person name="Gorbushina A."/>
            <person name="Noack S."/>
            <person name="Walker B."/>
            <person name="Young S.K."/>
            <person name="Zeng Q."/>
            <person name="Gargeya S."/>
            <person name="Fitzgerald M."/>
            <person name="Haas B."/>
            <person name="Abouelleil A."/>
            <person name="Alvarado L."/>
            <person name="Arachchi H.M."/>
            <person name="Berlin A.M."/>
            <person name="Chapman S.B."/>
            <person name="Goldberg J."/>
            <person name="Griggs A."/>
            <person name="Gujja S."/>
            <person name="Hansen M."/>
            <person name="Howarth C."/>
            <person name="Imamovic A."/>
            <person name="Larimer J."/>
            <person name="McCowan C."/>
            <person name="Montmayeur A."/>
            <person name="Murphy C."/>
            <person name="Neiman D."/>
            <person name="Pearson M."/>
            <person name="Priest M."/>
            <person name="Roberts A."/>
            <person name="Saif S."/>
            <person name="Shea T."/>
            <person name="Sisk P."/>
            <person name="Sykes S."/>
            <person name="Wortman J."/>
            <person name="Nusbaum C."/>
            <person name="Birren B."/>
        </authorList>
    </citation>
    <scope>NUCLEOTIDE SEQUENCE [LARGE SCALE GENOMIC DNA]</scope>
    <source>
        <strain evidence="13">CBS 100218</strain>
    </source>
</reference>
<dbReference type="Gene3D" id="3.30.40.10">
    <property type="entry name" value="Zinc/RING finger domain, C3HC4 (zinc finger)"/>
    <property type="match status" value="1"/>
</dbReference>
<dbReference type="GO" id="GO:0005634">
    <property type="term" value="C:nucleus"/>
    <property type="evidence" value="ECO:0007669"/>
    <property type="project" value="TreeGrafter"/>
</dbReference>
<dbReference type="HOGENOM" id="CLU_005224_1_0_1"/>
<organism evidence="12 13">
    <name type="scientific">Coniosporium apollinis (strain CBS 100218)</name>
    <name type="common">Rock-inhabiting black yeast</name>
    <dbReference type="NCBI Taxonomy" id="1168221"/>
    <lineage>
        <taxon>Eukaryota</taxon>
        <taxon>Fungi</taxon>
        <taxon>Dikarya</taxon>
        <taxon>Ascomycota</taxon>
        <taxon>Pezizomycotina</taxon>
        <taxon>Dothideomycetes</taxon>
        <taxon>Dothideomycetes incertae sedis</taxon>
        <taxon>Coniosporium</taxon>
    </lineage>
</organism>
<dbReference type="OrthoDB" id="1305878at2759"/>
<feature type="compositionally biased region" description="Basic and acidic residues" evidence="9">
    <location>
        <begin position="93"/>
        <end position="113"/>
    </location>
</feature>
<dbReference type="EMBL" id="JH767568">
    <property type="protein sequence ID" value="EON64398.1"/>
    <property type="molecule type" value="Genomic_DNA"/>
</dbReference>
<feature type="compositionally biased region" description="Basic and acidic residues" evidence="9">
    <location>
        <begin position="273"/>
        <end position="290"/>
    </location>
</feature>
<dbReference type="GO" id="GO:0006511">
    <property type="term" value="P:ubiquitin-dependent protein catabolic process"/>
    <property type="evidence" value="ECO:0007669"/>
    <property type="project" value="TreeGrafter"/>
</dbReference>
<evidence type="ECO:0000256" key="9">
    <source>
        <dbReference type="SAM" id="MobiDB-lite"/>
    </source>
</evidence>
<dbReference type="InterPro" id="IPR052256">
    <property type="entry name" value="E3_ubiquitin-ligase_CHFR"/>
</dbReference>
<sequence length="900" mass="99857">MAEGQPSGLEKELTCSICTDVLYQPLTLLDCLHTFCGACLKEWFTFQGTSTASSTNLQPYTCPSCRATVRSTRPNATVTTLLDMFLQANPSRGKTEQEKEAMRKQYKPGDDVVPKITMRGAPADTEDQRLMEQIRQLSLQEVGVGGSNLVESRPGRDTERSRETGRGPRDHHRAYDANRRSPGGTYLNYRPAEGGRRPHPSQRAASSRQVGHQSSLRSLLSASELDSTEMEEEIMRQILEEGLLDGIDLDNIDVSQEDEISERIAQAYRRRQRQQERERERERERRRQSQEHGNSSNQRAPQRLPDAEQQRRRPHAHSESGNAQQTQTARPPVSRPHLFEDANASRRHERRSSSQGSGRSARSHNPRQLVIDSSRPAAHSTTDLLERPPSSRGSAERQRRLSPHDRRTTDPETRRARDQWRSDALGGNGRSNPNSPRGAAFAPQPTESPTSTVPPGSEATVVVPPHAADAPPRPALYPEPSISCDRCEKPHIEYEAHYNCHRCREGNFNLCMRCYRLGKGCLHWYGFGNSAWARYERQAPPGGYPPGHEQPHILTGHRYSQPSRGLVGSENAGEPFMSDEDPSKRLQAGVFCDICHAFANSCYWKCDSCNEGAWGFCNACVNQGRHCTHPLLPIAQKAATTVSNTANTQDVPHSSQTSNPPQTTPKSASITRGPGLITYANTLFKPLTFTTNCDICHYPIPPSHTRFHCPRCNDGDYDICVSCYQGLVLKGRISAENGPSGWRRCQRGHRMLVVGFEERGDGQRRVVVRELVGGLALKDEDGGDSQAVVGQGSNADARATPNWSWRDPDGAVRKARAGGGRETALVGAMGMPQARFPPDGGFGLRVQALWGYFPAEGVEDELMFPKGAEIREGQDINGDWFWGAYAGRTGLFPGNYGRVV</sequence>
<protein>
    <recommendedName>
        <fullName evidence="14">RING-type domain-containing protein</fullName>
    </recommendedName>
</protein>
<dbReference type="InterPro" id="IPR013083">
    <property type="entry name" value="Znf_RING/FYVE/PHD"/>
</dbReference>
<evidence type="ECO:0000256" key="8">
    <source>
        <dbReference type="PROSITE-ProRule" id="PRU00192"/>
    </source>
</evidence>
<evidence type="ECO:0000256" key="7">
    <source>
        <dbReference type="PROSITE-ProRule" id="PRU00175"/>
    </source>
</evidence>
<feature type="compositionally biased region" description="Basic and acidic residues" evidence="9">
    <location>
        <begin position="153"/>
        <end position="179"/>
    </location>
</feature>
<feature type="domain" description="SH3" evidence="10">
    <location>
        <begin position="841"/>
        <end position="900"/>
    </location>
</feature>
<evidence type="ECO:0000256" key="4">
    <source>
        <dbReference type="ARBA" id="ARBA00022771"/>
    </source>
</evidence>
<dbReference type="InterPro" id="IPR018957">
    <property type="entry name" value="Znf_C3HC4_RING-type"/>
</dbReference>
<dbReference type="GO" id="GO:0016567">
    <property type="term" value="P:protein ubiquitination"/>
    <property type="evidence" value="ECO:0007669"/>
    <property type="project" value="TreeGrafter"/>
</dbReference>
<dbReference type="Pfam" id="PF00097">
    <property type="entry name" value="zf-C3HC4"/>
    <property type="match status" value="1"/>
</dbReference>
<dbReference type="STRING" id="1168221.R7YRB0"/>
<keyword evidence="6" id="KW-0832">Ubl conjugation</keyword>
<dbReference type="GO" id="GO:0008270">
    <property type="term" value="F:zinc ion binding"/>
    <property type="evidence" value="ECO:0007669"/>
    <property type="project" value="UniProtKB-KW"/>
</dbReference>
<dbReference type="OMA" id="NNCVNQG"/>
<dbReference type="SUPFAM" id="SSF50044">
    <property type="entry name" value="SH3-domain"/>
    <property type="match status" value="1"/>
</dbReference>
<dbReference type="PROSITE" id="PS00518">
    <property type="entry name" value="ZF_RING_1"/>
    <property type="match status" value="1"/>
</dbReference>
<dbReference type="SMART" id="SM00184">
    <property type="entry name" value="RING"/>
    <property type="match status" value="1"/>
</dbReference>
<gene>
    <name evidence="12" type="ORF">W97_03629</name>
</gene>
<evidence type="ECO:0000259" key="11">
    <source>
        <dbReference type="PROSITE" id="PS50089"/>
    </source>
</evidence>
<evidence type="ECO:0000256" key="5">
    <source>
        <dbReference type="ARBA" id="ARBA00022833"/>
    </source>
</evidence>
<evidence type="ECO:0000313" key="12">
    <source>
        <dbReference type="EMBL" id="EON64398.1"/>
    </source>
</evidence>
<evidence type="ECO:0000313" key="13">
    <source>
        <dbReference type="Proteomes" id="UP000016924"/>
    </source>
</evidence>
<feature type="region of interest" description="Disordered" evidence="9">
    <location>
        <begin position="142"/>
        <end position="228"/>
    </location>
</feature>
<comment type="similarity">
    <text evidence="1">Belongs to the SH3RF family.</text>
</comment>
<keyword evidence="4 7" id="KW-0863">Zinc-finger</keyword>
<dbReference type="InterPro" id="IPR001841">
    <property type="entry name" value="Znf_RING"/>
</dbReference>
<feature type="region of interest" description="Disordered" evidence="9">
    <location>
        <begin position="268"/>
        <end position="474"/>
    </location>
</feature>
<dbReference type="InterPro" id="IPR017907">
    <property type="entry name" value="Znf_RING_CS"/>
</dbReference>
<dbReference type="PROSITE" id="PS50089">
    <property type="entry name" value="ZF_RING_2"/>
    <property type="match status" value="1"/>
</dbReference>
<keyword evidence="5" id="KW-0862">Zinc</keyword>
<keyword evidence="2 8" id="KW-0728">SH3 domain</keyword>
<feature type="compositionally biased region" description="Low complexity" evidence="9">
    <location>
        <begin position="459"/>
        <end position="470"/>
    </location>
</feature>
<name>R7YRB0_CONA1</name>
<dbReference type="AlphaFoldDB" id="R7YRB0"/>
<dbReference type="eggNOG" id="KOG0802">
    <property type="taxonomic scope" value="Eukaryota"/>
</dbReference>
<dbReference type="RefSeq" id="XP_007779715.1">
    <property type="nucleotide sequence ID" value="XM_007781525.1"/>
</dbReference>
<feature type="compositionally biased region" description="Basic and acidic residues" evidence="9">
    <location>
        <begin position="337"/>
        <end position="346"/>
    </location>
</feature>
<feature type="compositionally biased region" description="Polar residues" evidence="9">
    <location>
        <begin position="203"/>
        <end position="213"/>
    </location>
</feature>
<keyword evidence="13" id="KW-1185">Reference proteome</keyword>
<dbReference type="InterPro" id="IPR001452">
    <property type="entry name" value="SH3_domain"/>
</dbReference>
<evidence type="ECO:0000256" key="1">
    <source>
        <dbReference type="ARBA" id="ARBA00008649"/>
    </source>
</evidence>
<dbReference type="PROSITE" id="PS50002">
    <property type="entry name" value="SH3"/>
    <property type="match status" value="1"/>
</dbReference>
<feature type="compositionally biased region" description="Basic and acidic residues" evidence="9">
    <location>
        <begin position="394"/>
        <end position="421"/>
    </location>
</feature>
<dbReference type="GO" id="GO:0004842">
    <property type="term" value="F:ubiquitin-protein transferase activity"/>
    <property type="evidence" value="ECO:0007669"/>
    <property type="project" value="TreeGrafter"/>
</dbReference>
<feature type="region of interest" description="Disordered" evidence="9">
    <location>
        <begin position="91"/>
        <end position="127"/>
    </location>
</feature>
<dbReference type="SUPFAM" id="SSF57850">
    <property type="entry name" value="RING/U-box"/>
    <property type="match status" value="4"/>
</dbReference>
<feature type="compositionally biased region" description="Polar residues" evidence="9">
    <location>
        <begin position="445"/>
        <end position="454"/>
    </location>
</feature>
<evidence type="ECO:0000256" key="6">
    <source>
        <dbReference type="ARBA" id="ARBA00022843"/>
    </source>
</evidence>
<evidence type="ECO:0000256" key="3">
    <source>
        <dbReference type="ARBA" id="ARBA00022723"/>
    </source>
</evidence>
<evidence type="ECO:0008006" key="14">
    <source>
        <dbReference type="Google" id="ProtNLM"/>
    </source>
</evidence>
<dbReference type="InterPro" id="IPR036028">
    <property type="entry name" value="SH3-like_dom_sf"/>
</dbReference>
<feature type="region of interest" description="Disordered" evidence="9">
    <location>
        <begin position="643"/>
        <end position="672"/>
    </location>
</feature>
<evidence type="ECO:0000256" key="2">
    <source>
        <dbReference type="ARBA" id="ARBA00022443"/>
    </source>
</evidence>
<dbReference type="Gene3D" id="2.30.30.40">
    <property type="entry name" value="SH3 Domains"/>
    <property type="match status" value="1"/>
</dbReference>
<feature type="compositionally biased region" description="Low complexity" evidence="9">
    <location>
        <begin position="214"/>
        <end position="225"/>
    </location>
</feature>
<dbReference type="PANTHER" id="PTHR16079:SF4">
    <property type="entry name" value="E3 UBIQUITIN-PROTEIN LIGASE CHFR"/>
    <property type="match status" value="1"/>
</dbReference>
<dbReference type="PANTHER" id="PTHR16079">
    <property type="entry name" value="UBIQUITIN LIGASE PROTEIN CHFR"/>
    <property type="match status" value="1"/>
</dbReference>